<dbReference type="Gene3D" id="1.10.620.20">
    <property type="entry name" value="Ribonucleotide Reductase, subunit A"/>
    <property type="match status" value="1"/>
</dbReference>
<evidence type="ECO:0000313" key="1">
    <source>
        <dbReference type="EMBL" id="AKJ96478.1"/>
    </source>
</evidence>
<dbReference type="InterPro" id="IPR025859">
    <property type="entry name" value="AurF/CmlI"/>
</dbReference>
<dbReference type="KEGG" id="tvr:TVD_09575"/>
<dbReference type="GO" id="GO:0016491">
    <property type="term" value="F:oxidoreductase activity"/>
    <property type="evidence" value="ECO:0007669"/>
    <property type="project" value="InterPro"/>
</dbReference>
<keyword evidence="2" id="KW-1185">Reference proteome</keyword>
<dbReference type="InterPro" id="IPR009078">
    <property type="entry name" value="Ferritin-like_SF"/>
</dbReference>
<evidence type="ECO:0000313" key="2">
    <source>
        <dbReference type="Proteomes" id="UP000064201"/>
    </source>
</evidence>
<evidence type="ECO:0008006" key="3">
    <source>
        <dbReference type="Google" id="ProtNLM"/>
    </source>
</evidence>
<proteinExistence type="predicted"/>
<dbReference type="STRING" id="106634.TVD_09575"/>
<dbReference type="InterPro" id="IPR012348">
    <property type="entry name" value="RNR-like"/>
</dbReference>
<protein>
    <recommendedName>
        <fullName evidence="3">Aminobenzoate oxygenase</fullName>
    </recommendedName>
</protein>
<dbReference type="Proteomes" id="UP000064201">
    <property type="component" value="Chromosome"/>
</dbReference>
<accession>A0A0G3G5F0</accession>
<organism evidence="1 2">
    <name type="scientific">Thioalkalivibrio versutus</name>
    <dbReference type="NCBI Taxonomy" id="106634"/>
    <lineage>
        <taxon>Bacteria</taxon>
        <taxon>Pseudomonadati</taxon>
        <taxon>Pseudomonadota</taxon>
        <taxon>Gammaproteobacteria</taxon>
        <taxon>Chromatiales</taxon>
        <taxon>Ectothiorhodospiraceae</taxon>
        <taxon>Thioalkalivibrio</taxon>
    </lineage>
</organism>
<dbReference type="SUPFAM" id="SSF47240">
    <property type="entry name" value="Ferritin-like"/>
    <property type="match status" value="1"/>
</dbReference>
<gene>
    <name evidence="1" type="ORF">TVD_09575</name>
</gene>
<name>A0A0G3G5F0_9GAMM</name>
<sequence>MNSSQELLDHLSRNSSPYQDPLTRIRWDALSSEDYWIPEEAISLFGTPEYSALSGEQKRRLSQYEFLYFISGALWLEGLFMERISRISMHSTGRLDRLNYRLHELREEAGHSLMFIEFMRRSGLELPERRFPKPKLATLVGRFAPFESSIFWIAVMIGEEVPDRMNRLIHQRRDQISPTVHDVVSTHMIDEARHMAHARDTLESYLDTLPTWQKAAYRPLMRRVFRQFVHAFYYPTADIYQLAGLPAGPNYRRLAHDNPRRAAFIDTCVDPALQVLRAQGLVLNWR</sequence>
<dbReference type="RefSeq" id="WP_026287920.1">
    <property type="nucleotide sequence ID" value="NZ_CP011367.1"/>
</dbReference>
<dbReference type="OrthoDB" id="3609870at2"/>
<dbReference type="EMBL" id="CP011367">
    <property type="protein sequence ID" value="AKJ96478.1"/>
    <property type="molecule type" value="Genomic_DNA"/>
</dbReference>
<dbReference type="AlphaFoldDB" id="A0A0G3G5F0"/>
<dbReference type="PATRIC" id="fig|106634.4.peg.1960"/>
<dbReference type="Pfam" id="PF11583">
    <property type="entry name" value="AurF"/>
    <property type="match status" value="1"/>
</dbReference>
<reference evidence="1 2" key="1">
    <citation type="submission" date="2015-04" db="EMBL/GenBank/DDBJ databases">
        <title>Complete Sequence for the Genome of the Thioalkalivibrio versutus D301.</title>
        <authorList>
            <person name="Mu T."/>
            <person name="Zhou J."/>
            <person name="Xu X."/>
        </authorList>
    </citation>
    <scope>NUCLEOTIDE SEQUENCE [LARGE SCALE GENOMIC DNA]</scope>
    <source>
        <strain evidence="1 2">D301</strain>
    </source>
</reference>